<reference evidence="2" key="1">
    <citation type="journal article" date="2020" name="Stud. Mycol.">
        <title>101 Dothideomycetes genomes: A test case for predicting lifestyles and emergence of pathogens.</title>
        <authorList>
            <person name="Haridas S."/>
            <person name="Albert R."/>
            <person name="Binder M."/>
            <person name="Bloem J."/>
            <person name="LaButti K."/>
            <person name="Salamov A."/>
            <person name="Andreopoulos B."/>
            <person name="Baker S."/>
            <person name="Barry K."/>
            <person name="Bills G."/>
            <person name="Bluhm B."/>
            <person name="Cannon C."/>
            <person name="Castanera R."/>
            <person name="Culley D."/>
            <person name="Daum C."/>
            <person name="Ezra D."/>
            <person name="Gonzalez J."/>
            <person name="Henrissat B."/>
            <person name="Kuo A."/>
            <person name="Liang C."/>
            <person name="Lipzen A."/>
            <person name="Lutzoni F."/>
            <person name="Magnuson J."/>
            <person name="Mondo S."/>
            <person name="Nolan M."/>
            <person name="Ohm R."/>
            <person name="Pangilinan J."/>
            <person name="Park H.-J."/>
            <person name="Ramirez L."/>
            <person name="Alfaro M."/>
            <person name="Sun H."/>
            <person name="Tritt A."/>
            <person name="Yoshinaga Y."/>
            <person name="Zwiers L.-H."/>
            <person name="Turgeon B."/>
            <person name="Goodwin S."/>
            <person name="Spatafora J."/>
            <person name="Crous P."/>
            <person name="Grigoriev I."/>
        </authorList>
    </citation>
    <scope>NUCLEOTIDE SEQUENCE [LARGE SCALE GENOMIC DNA]</scope>
    <source>
        <strain evidence="2">CBS 304.66</strain>
    </source>
</reference>
<accession>A0A9P4N3D0</accession>
<name>A0A9P4N3D0_9PLEO</name>
<comment type="caution">
    <text evidence="1">The sequence shown here is derived from an EMBL/GenBank/DDBJ whole genome shotgun (WGS) entry which is preliminary data.</text>
</comment>
<gene>
    <name evidence="1" type="ORF">CC78DRAFT_232636</name>
</gene>
<dbReference type="EMBL" id="ML986616">
    <property type="protein sequence ID" value="KAF2264342.1"/>
    <property type="molecule type" value="Genomic_DNA"/>
</dbReference>
<evidence type="ECO:0000313" key="2">
    <source>
        <dbReference type="Proteomes" id="UP000800093"/>
    </source>
</evidence>
<keyword evidence="2" id="KW-1185">Reference proteome</keyword>
<dbReference type="AlphaFoldDB" id="A0A9P4N3D0"/>
<proteinExistence type="predicted"/>
<sequence length="80" mass="9181">MKQNSSIYLICYASVVPCRPQTWAFSLIIHHRLEMRLGYLGHERKLDSSMTQSIAVSTQDHTPFQHLITLDGIQNIARVL</sequence>
<evidence type="ECO:0000313" key="1">
    <source>
        <dbReference type="EMBL" id="KAF2264342.1"/>
    </source>
</evidence>
<protein>
    <submittedName>
        <fullName evidence="1">Uncharacterized protein</fullName>
    </submittedName>
</protein>
<organism evidence="1 2">
    <name type="scientific">Lojkania enalia</name>
    <dbReference type="NCBI Taxonomy" id="147567"/>
    <lineage>
        <taxon>Eukaryota</taxon>
        <taxon>Fungi</taxon>
        <taxon>Dikarya</taxon>
        <taxon>Ascomycota</taxon>
        <taxon>Pezizomycotina</taxon>
        <taxon>Dothideomycetes</taxon>
        <taxon>Pleosporomycetidae</taxon>
        <taxon>Pleosporales</taxon>
        <taxon>Pleosporales incertae sedis</taxon>
        <taxon>Lojkania</taxon>
    </lineage>
</organism>
<dbReference type="Proteomes" id="UP000800093">
    <property type="component" value="Unassembled WGS sequence"/>
</dbReference>